<feature type="domain" description="Rhodanese" evidence="4">
    <location>
        <begin position="19"/>
        <end position="86"/>
    </location>
</feature>
<feature type="domain" description="Rhodanese" evidence="4">
    <location>
        <begin position="257"/>
        <end position="343"/>
    </location>
</feature>
<dbReference type="GO" id="GO:0004792">
    <property type="term" value="F:thiosulfate-cyanide sulfurtransferase activity"/>
    <property type="evidence" value="ECO:0007669"/>
    <property type="project" value="UniProtKB-EC"/>
</dbReference>
<dbReference type="SUPFAM" id="SSF52821">
    <property type="entry name" value="Rhodanese/Cell cycle control phosphatase"/>
    <property type="match status" value="4"/>
</dbReference>
<evidence type="ECO:0000313" key="5">
    <source>
        <dbReference type="EMBL" id="SNQ49836.1"/>
    </source>
</evidence>
<protein>
    <recommendedName>
        <fullName evidence="1">thiosulfate sulfurtransferase</fullName>
        <ecNumber evidence="1">2.8.1.1</ecNumber>
    </recommendedName>
</protein>
<dbReference type="InterPro" id="IPR036873">
    <property type="entry name" value="Rhodanese-like_dom_sf"/>
</dbReference>
<evidence type="ECO:0000256" key="2">
    <source>
        <dbReference type="ARBA" id="ARBA00022737"/>
    </source>
</evidence>
<keyword evidence="2" id="KW-0677">Repeat</keyword>
<sequence>MREARVTAERGSILLGVSVPRSVLETRIDALVPRRSTPVVVYDGGEEGETLAARAARRLTELGYTDVRTLDGGLRAWADAGHKVHLGGTHVVGQSFGEFVEDVHGTPHVTVAELRAAQARGEDVVILDSRPTEEFVVHSLPGGTSIPGAELVYRADEVVSSPDTLVVVNCAGRTRSILGAQTLINAGLPNRVVALAGGTQSWILEGHTLEHGTVSAAPPPSPAALDRARARARGVAERFGVRAIDGATLRQFREERERRSLYLLDVRTPEEFTAGHLPGSRSAPSWEVAPWIFRFAGTHHARIVLLDDPDLVRATVTASWLEQLGWGEVFVTSIAEAGGERATGPDVPTVLGLTDVPSTDPLALRDALASATPPVVVDLAPSPDYGAGHIPGAVFAIRARLADSAADLPGAGAITLTSPDGVLARLAVRDLTAATDRPVTALAGGTAAWVDAGLALATGEERLLHPADDAVPHGWRETDPERQKEGFRRYLAWELGLVAELRQDDTVPFRRFR</sequence>
<dbReference type="SMART" id="SM00450">
    <property type="entry name" value="RHOD"/>
    <property type="match status" value="4"/>
</dbReference>
<dbReference type="AlphaFoldDB" id="A0A2I2KW08"/>
<dbReference type="EC" id="2.8.1.1" evidence="1"/>
<name>A0A2I2KW08_9ACTN</name>
<dbReference type="InterPro" id="IPR051126">
    <property type="entry name" value="Thiosulfate_sulfurtransferase"/>
</dbReference>
<dbReference type="Gene3D" id="3.40.250.10">
    <property type="entry name" value="Rhodanese-like domain"/>
    <property type="match status" value="4"/>
</dbReference>
<dbReference type="InterPro" id="IPR001763">
    <property type="entry name" value="Rhodanese-like_dom"/>
</dbReference>
<dbReference type="EMBL" id="FZMO01000312">
    <property type="protein sequence ID" value="SNQ49836.1"/>
    <property type="molecule type" value="Genomic_DNA"/>
</dbReference>
<evidence type="ECO:0000313" key="6">
    <source>
        <dbReference type="Proteomes" id="UP000234331"/>
    </source>
</evidence>
<dbReference type="Pfam" id="PF00581">
    <property type="entry name" value="Rhodanese"/>
    <property type="match status" value="3"/>
</dbReference>
<gene>
    <name evidence="5" type="ORF">FRACA_380027</name>
</gene>
<organism evidence="5 6">
    <name type="scientific">Frankia canadensis</name>
    <dbReference type="NCBI Taxonomy" id="1836972"/>
    <lineage>
        <taxon>Bacteria</taxon>
        <taxon>Bacillati</taxon>
        <taxon>Actinomycetota</taxon>
        <taxon>Actinomycetes</taxon>
        <taxon>Frankiales</taxon>
        <taxon>Frankiaceae</taxon>
        <taxon>Frankia</taxon>
    </lineage>
</organism>
<feature type="domain" description="Rhodanese" evidence="4">
    <location>
        <begin position="370"/>
        <end position="458"/>
    </location>
</feature>
<comment type="catalytic activity">
    <reaction evidence="3">
        <text>thiosulfate + hydrogen cyanide = thiocyanate + sulfite + 2 H(+)</text>
        <dbReference type="Rhea" id="RHEA:16881"/>
        <dbReference type="ChEBI" id="CHEBI:15378"/>
        <dbReference type="ChEBI" id="CHEBI:17359"/>
        <dbReference type="ChEBI" id="CHEBI:18022"/>
        <dbReference type="ChEBI" id="CHEBI:18407"/>
        <dbReference type="ChEBI" id="CHEBI:33542"/>
        <dbReference type="EC" id="2.8.1.1"/>
    </reaction>
</comment>
<proteinExistence type="predicted"/>
<evidence type="ECO:0000256" key="1">
    <source>
        <dbReference type="ARBA" id="ARBA00012245"/>
    </source>
</evidence>
<feature type="domain" description="Rhodanese" evidence="4">
    <location>
        <begin position="120"/>
        <end position="211"/>
    </location>
</feature>
<dbReference type="PANTHER" id="PTHR43855">
    <property type="entry name" value="THIOSULFATE SULFURTRANSFERASE"/>
    <property type="match status" value="1"/>
</dbReference>
<dbReference type="PROSITE" id="PS50206">
    <property type="entry name" value="RHODANESE_3"/>
    <property type="match status" value="4"/>
</dbReference>
<dbReference type="Proteomes" id="UP000234331">
    <property type="component" value="Unassembled WGS sequence"/>
</dbReference>
<evidence type="ECO:0000259" key="4">
    <source>
        <dbReference type="PROSITE" id="PS50206"/>
    </source>
</evidence>
<keyword evidence="6" id="KW-1185">Reference proteome</keyword>
<accession>A0A2I2KW08</accession>
<evidence type="ECO:0000256" key="3">
    <source>
        <dbReference type="ARBA" id="ARBA00047549"/>
    </source>
</evidence>
<dbReference type="PANTHER" id="PTHR43855:SF1">
    <property type="entry name" value="THIOSULFATE SULFURTRANSFERASE"/>
    <property type="match status" value="1"/>
</dbReference>
<reference evidence="5 6" key="1">
    <citation type="submission" date="2017-06" db="EMBL/GenBank/DDBJ databases">
        <authorList>
            <person name="Kim H.J."/>
            <person name="Triplett B.A."/>
        </authorList>
    </citation>
    <scope>NUCLEOTIDE SEQUENCE [LARGE SCALE GENOMIC DNA]</scope>
    <source>
        <strain evidence="5">FRACA_ARgP5</strain>
    </source>
</reference>